<dbReference type="InterPro" id="IPR050494">
    <property type="entry name" value="Ser_Thr_dual-spec_kinase"/>
</dbReference>
<keyword evidence="2" id="KW-0808">Transferase</keyword>
<dbReference type="GO" id="GO:0005737">
    <property type="term" value="C:cytoplasm"/>
    <property type="evidence" value="ECO:0007669"/>
    <property type="project" value="TreeGrafter"/>
</dbReference>
<evidence type="ECO:0000256" key="5">
    <source>
        <dbReference type="ARBA" id="ARBA00022840"/>
    </source>
</evidence>
<dbReference type="PANTHER" id="PTHR24058:SF53">
    <property type="entry name" value="HOMEODOMAIN-INTERACTING PROTEIN KINASE 2"/>
    <property type="match status" value="1"/>
</dbReference>
<feature type="binding site" evidence="6">
    <location>
        <position position="47"/>
    </location>
    <ligand>
        <name>ATP</name>
        <dbReference type="ChEBI" id="CHEBI:30616"/>
    </ligand>
</feature>
<keyword evidence="8" id="KW-0238">DNA-binding</keyword>
<dbReference type="Pfam" id="PF00069">
    <property type="entry name" value="Pkinase"/>
    <property type="match status" value="1"/>
</dbReference>
<dbReference type="GO" id="GO:0004713">
    <property type="term" value="F:protein tyrosine kinase activity"/>
    <property type="evidence" value="ECO:0007669"/>
    <property type="project" value="TreeGrafter"/>
</dbReference>
<keyword evidence="5 6" id="KW-0067">ATP-binding</keyword>
<evidence type="ECO:0000256" key="4">
    <source>
        <dbReference type="ARBA" id="ARBA00022777"/>
    </source>
</evidence>
<dbReference type="SMART" id="SM00220">
    <property type="entry name" value="S_TKc"/>
    <property type="match status" value="1"/>
</dbReference>
<evidence type="ECO:0000256" key="1">
    <source>
        <dbReference type="ARBA" id="ARBA00022527"/>
    </source>
</evidence>
<dbReference type="GO" id="GO:0007224">
    <property type="term" value="P:smoothened signaling pathway"/>
    <property type="evidence" value="ECO:0007669"/>
    <property type="project" value="TreeGrafter"/>
</dbReference>
<dbReference type="Gene3D" id="3.30.200.20">
    <property type="entry name" value="Phosphorylase Kinase, domain 1"/>
    <property type="match status" value="1"/>
</dbReference>
<protein>
    <submittedName>
        <fullName evidence="8">Homeodomain-interacting protein kinase 2-like</fullName>
    </submittedName>
</protein>
<dbReference type="Gene3D" id="1.10.510.10">
    <property type="entry name" value="Transferase(Phosphotransferase) domain 1"/>
    <property type="match status" value="1"/>
</dbReference>
<dbReference type="SUPFAM" id="SSF56112">
    <property type="entry name" value="Protein kinase-like (PK-like)"/>
    <property type="match status" value="1"/>
</dbReference>
<dbReference type="InterPro" id="IPR000719">
    <property type="entry name" value="Prot_kinase_dom"/>
</dbReference>
<dbReference type="InterPro" id="IPR011009">
    <property type="entry name" value="Kinase-like_dom_sf"/>
</dbReference>
<dbReference type="PROSITE" id="PS00108">
    <property type="entry name" value="PROTEIN_KINASE_ST"/>
    <property type="match status" value="1"/>
</dbReference>
<dbReference type="InterPro" id="IPR017441">
    <property type="entry name" value="Protein_kinase_ATP_BS"/>
</dbReference>
<evidence type="ECO:0000256" key="2">
    <source>
        <dbReference type="ARBA" id="ARBA00022679"/>
    </source>
</evidence>
<evidence type="ECO:0000313" key="9">
    <source>
        <dbReference type="Proteomes" id="UP001178508"/>
    </source>
</evidence>
<name>A0AAV1GUM0_XYRNO</name>
<dbReference type="PROSITE" id="PS00107">
    <property type="entry name" value="PROTEIN_KINASE_ATP"/>
    <property type="match status" value="1"/>
</dbReference>
<dbReference type="GO" id="GO:0005524">
    <property type="term" value="F:ATP binding"/>
    <property type="evidence" value="ECO:0007669"/>
    <property type="project" value="UniProtKB-UniRule"/>
</dbReference>
<dbReference type="GO" id="GO:0003677">
    <property type="term" value="F:DNA binding"/>
    <property type="evidence" value="ECO:0007669"/>
    <property type="project" value="UniProtKB-KW"/>
</dbReference>
<dbReference type="GO" id="GO:0046332">
    <property type="term" value="F:SMAD binding"/>
    <property type="evidence" value="ECO:0007669"/>
    <property type="project" value="TreeGrafter"/>
</dbReference>
<evidence type="ECO:0000313" key="8">
    <source>
        <dbReference type="EMBL" id="CAJ1077512.1"/>
    </source>
</evidence>
<proteinExistence type="predicted"/>
<dbReference type="GO" id="GO:0042771">
    <property type="term" value="P:intrinsic apoptotic signaling pathway in response to DNA damage by p53 class mediator"/>
    <property type="evidence" value="ECO:0007669"/>
    <property type="project" value="TreeGrafter"/>
</dbReference>
<accession>A0AAV1GUM0</accession>
<dbReference type="EMBL" id="OY660880">
    <property type="protein sequence ID" value="CAJ1077512.1"/>
    <property type="molecule type" value="Genomic_DNA"/>
</dbReference>
<dbReference type="GO" id="GO:0045944">
    <property type="term" value="P:positive regulation of transcription by RNA polymerase II"/>
    <property type="evidence" value="ECO:0007669"/>
    <property type="project" value="TreeGrafter"/>
</dbReference>
<reference evidence="8" key="1">
    <citation type="submission" date="2023-08" db="EMBL/GenBank/DDBJ databases">
        <authorList>
            <person name="Alioto T."/>
            <person name="Alioto T."/>
            <person name="Gomez Garrido J."/>
        </authorList>
    </citation>
    <scope>NUCLEOTIDE SEQUENCE</scope>
</reference>
<keyword evidence="3 6" id="KW-0547">Nucleotide-binding</keyword>
<evidence type="ECO:0000256" key="6">
    <source>
        <dbReference type="PROSITE-ProRule" id="PRU10141"/>
    </source>
</evidence>
<dbReference type="Proteomes" id="UP001178508">
    <property type="component" value="Chromosome 17"/>
</dbReference>
<keyword evidence="9" id="KW-1185">Reference proteome</keyword>
<dbReference type="GO" id="GO:0003714">
    <property type="term" value="F:transcription corepressor activity"/>
    <property type="evidence" value="ECO:0007669"/>
    <property type="project" value="TreeGrafter"/>
</dbReference>
<evidence type="ECO:0000259" key="7">
    <source>
        <dbReference type="PROSITE" id="PS50011"/>
    </source>
</evidence>
<feature type="domain" description="Protein kinase" evidence="7">
    <location>
        <begin position="18"/>
        <end position="337"/>
    </location>
</feature>
<sequence>MTSQQELGIYEGSVLCSYTVESFLGAGGFGVVAKCFNTETKQRVAIKVNKNGQEFHEQATVEIANLRKLQRLDADKCNMVKWYGSFVHNDSICLTFELLDQSLHHYMRSGEVRFLPVTEVRSVLHQLASALSHLSLIDLIHADLKPLNIMVVDRHRKPLKVKLIDFGLARSESACVAGDWVQTVSYRAPEVLMQLPFGEAVDMWSLGVTTAEMVTGYKLYAGEDDYEVMSLITQLQGQPEDHLVDKSIDPEYFFTPQDAGPRRWRFKTLEECGLISEERPNIRYHHLNSLDDLEEVMVQQRGHDEDHHLLVDLIKKMMPVDPEQRIKPHEVLKHPFLADTNCSGYHHESTSQDSWNETFTKDNKAETANDSIWWENQQPEDSWNETFTKDNKAETANDTFWWENQQPEEKWTEEEEIWRSPSLSSGPMDTNCSGYHHESASQDSWNETLTKDNKAETANDSIWWENQQPEEKWTEEEEIWSSPSLSSGPMDTNCSGYHHENSCNETFTENEVVIPMGTICSGYHHETVPQDSCNATFTENEVAIPMDTICSGYHKPEEKWTEEEEIKKESWLGRAVKWIRATFNFCCFRLPDCMV</sequence>
<dbReference type="GO" id="GO:0004674">
    <property type="term" value="F:protein serine/threonine kinase activity"/>
    <property type="evidence" value="ECO:0007669"/>
    <property type="project" value="UniProtKB-KW"/>
</dbReference>
<organism evidence="8 9">
    <name type="scientific">Xyrichtys novacula</name>
    <name type="common">Pearly razorfish</name>
    <name type="synonym">Hemipteronotus novacula</name>
    <dbReference type="NCBI Taxonomy" id="13765"/>
    <lineage>
        <taxon>Eukaryota</taxon>
        <taxon>Metazoa</taxon>
        <taxon>Chordata</taxon>
        <taxon>Craniata</taxon>
        <taxon>Vertebrata</taxon>
        <taxon>Euteleostomi</taxon>
        <taxon>Actinopterygii</taxon>
        <taxon>Neopterygii</taxon>
        <taxon>Teleostei</taxon>
        <taxon>Neoteleostei</taxon>
        <taxon>Acanthomorphata</taxon>
        <taxon>Eupercaria</taxon>
        <taxon>Labriformes</taxon>
        <taxon>Labridae</taxon>
        <taxon>Xyrichtys</taxon>
    </lineage>
</organism>
<keyword evidence="1" id="KW-0723">Serine/threonine-protein kinase</keyword>
<dbReference type="AlphaFoldDB" id="A0AAV1GUM0"/>
<dbReference type="GO" id="GO:0016605">
    <property type="term" value="C:PML body"/>
    <property type="evidence" value="ECO:0007669"/>
    <property type="project" value="TreeGrafter"/>
</dbReference>
<keyword evidence="8" id="KW-0371">Homeobox</keyword>
<dbReference type="InterPro" id="IPR008271">
    <property type="entry name" value="Ser/Thr_kinase_AS"/>
</dbReference>
<dbReference type="PROSITE" id="PS50011">
    <property type="entry name" value="PROTEIN_KINASE_DOM"/>
    <property type="match status" value="1"/>
</dbReference>
<dbReference type="GO" id="GO:0003713">
    <property type="term" value="F:transcription coactivator activity"/>
    <property type="evidence" value="ECO:0007669"/>
    <property type="project" value="TreeGrafter"/>
</dbReference>
<gene>
    <name evidence="8" type="ORF">XNOV1_A020213</name>
</gene>
<dbReference type="PANTHER" id="PTHR24058">
    <property type="entry name" value="DUAL SPECIFICITY PROTEIN KINASE"/>
    <property type="match status" value="1"/>
</dbReference>
<keyword evidence="4 8" id="KW-0418">Kinase</keyword>
<evidence type="ECO:0000256" key="3">
    <source>
        <dbReference type="ARBA" id="ARBA00022741"/>
    </source>
</evidence>